<evidence type="ECO:0000313" key="1">
    <source>
        <dbReference type="EMBL" id="AMM43807.1"/>
    </source>
</evidence>
<gene>
    <name evidence="1" type="ORF">CBB_242</name>
</gene>
<organism evidence="1 2">
    <name type="scientific">Pectobacterium phage vB_PcaM_CBB</name>
    <dbReference type="NCBI Taxonomy" id="2772511"/>
    <lineage>
        <taxon>Viruses</taxon>
        <taxon>Duplodnaviria</taxon>
        <taxon>Heunggongvirae</taxon>
        <taxon>Uroviricota</taxon>
        <taxon>Caudoviricetes</taxon>
        <taxon>Mimasvirus</taxon>
        <taxon>Mimasvirus CBB</taxon>
    </lineage>
</organism>
<accession>A0A1L2CUY3</accession>
<dbReference type="Pfam" id="PF11246">
    <property type="entry name" value="Phage_gp53"/>
    <property type="match status" value="1"/>
</dbReference>
<proteinExistence type="predicted"/>
<dbReference type="EMBL" id="KU574722">
    <property type="protein sequence ID" value="AMM43807.1"/>
    <property type="molecule type" value="Genomic_DNA"/>
</dbReference>
<dbReference type="InterPro" id="IPR022607">
    <property type="entry name" value="Phage_T4_Gp53_baseplate_wedge"/>
</dbReference>
<evidence type="ECO:0000313" key="2">
    <source>
        <dbReference type="Proteomes" id="UP000223891"/>
    </source>
</evidence>
<name>A0A1L2CUY3_9CAUD</name>
<reference evidence="2" key="1">
    <citation type="submission" date="2016-01" db="EMBL/GenBank/DDBJ databases">
        <title>Isolation and Characterization of Enterobacteria phage CBB.</title>
        <authorList>
            <person name="Buttimer C.T.H."/>
            <person name="Hendrix H."/>
            <person name="Alexandre H."/>
            <person name="O'Mahony J."/>
            <person name="Lavigne R."/>
            <person name="Coffey A."/>
        </authorList>
    </citation>
    <scope>NUCLEOTIDE SEQUENCE [LARGE SCALE GENOMIC DNA]</scope>
</reference>
<keyword evidence="2" id="KW-1185">Reference proteome</keyword>
<protein>
    <submittedName>
        <fullName evidence="1">Baseplate wedge protein</fullName>
    </submittedName>
</protein>
<dbReference type="Proteomes" id="UP000223891">
    <property type="component" value="Segment"/>
</dbReference>
<sequence length="104" mass="12232">MASKYSLYSPYAKVKQTWYLDYNLPQSIIKADSDVEYTIPTQFNEQPWRLAKELYGNERLYYIFALINPDILVDPIYDFTAGKVITVPTLQRVQTWLNSSRNVK</sequence>